<evidence type="ECO:0000259" key="6">
    <source>
        <dbReference type="PROSITE" id="PS50888"/>
    </source>
</evidence>
<dbReference type="PROSITE" id="PS50112">
    <property type="entry name" value="PAS"/>
    <property type="match status" value="1"/>
</dbReference>
<proteinExistence type="predicted"/>
<dbReference type="PANTHER" id="PTHR23043:SF17">
    <property type="entry name" value="PROTEIN SIMILAR"/>
    <property type="match status" value="1"/>
</dbReference>
<comment type="subcellular location">
    <subcellularLocation>
        <location evidence="1">Nucleus</location>
    </subcellularLocation>
</comment>
<protein>
    <submittedName>
        <fullName evidence="8">PAS domain-containing protein</fullName>
    </submittedName>
</protein>
<dbReference type="PROSITE" id="PS50888">
    <property type="entry name" value="BHLH"/>
    <property type="match status" value="1"/>
</dbReference>
<evidence type="ECO:0000256" key="2">
    <source>
        <dbReference type="ARBA" id="ARBA00023015"/>
    </source>
</evidence>
<name>A0AAF3FN01_9BILA</name>
<dbReference type="SUPFAM" id="SSF55785">
    <property type="entry name" value="PYP-like sensor domain (PAS domain)"/>
    <property type="match status" value="1"/>
</dbReference>
<dbReference type="InterPro" id="IPR011598">
    <property type="entry name" value="bHLH_dom"/>
</dbReference>
<dbReference type="GO" id="GO:0000981">
    <property type="term" value="F:DNA-binding transcription factor activity, RNA polymerase II-specific"/>
    <property type="evidence" value="ECO:0007669"/>
    <property type="project" value="TreeGrafter"/>
</dbReference>
<dbReference type="InterPro" id="IPR000014">
    <property type="entry name" value="PAS"/>
</dbReference>
<dbReference type="Gene3D" id="3.30.450.20">
    <property type="entry name" value="PAS domain"/>
    <property type="match status" value="2"/>
</dbReference>
<keyword evidence="2" id="KW-0805">Transcription regulation</keyword>
<evidence type="ECO:0000256" key="4">
    <source>
        <dbReference type="ARBA" id="ARBA00023242"/>
    </source>
</evidence>
<dbReference type="PANTHER" id="PTHR23043">
    <property type="entry name" value="HYPOXIA-INDUCIBLE FACTOR 1 ALPHA"/>
    <property type="match status" value="1"/>
</dbReference>
<dbReference type="GO" id="GO:0010557">
    <property type="term" value="P:positive regulation of macromolecule biosynthetic process"/>
    <property type="evidence" value="ECO:0007669"/>
    <property type="project" value="UniProtKB-ARBA"/>
</dbReference>
<keyword evidence="3" id="KW-0804">Transcription</keyword>
<dbReference type="WBParaSite" id="MBELARI_LOCUS7470">
    <property type="protein sequence ID" value="MBELARI_LOCUS7470"/>
    <property type="gene ID" value="MBELARI_LOCUS7470"/>
</dbReference>
<evidence type="ECO:0000256" key="1">
    <source>
        <dbReference type="ARBA" id="ARBA00004123"/>
    </source>
</evidence>
<evidence type="ECO:0000256" key="3">
    <source>
        <dbReference type="ARBA" id="ARBA00023163"/>
    </source>
</evidence>
<evidence type="ECO:0000259" key="5">
    <source>
        <dbReference type="PROSITE" id="PS50112"/>
    </source>
</evidence>
<organism evidence="7 8">
    <name type="scientific">Mesorhabditis belari</name>
    <dbReference type="NCBI Taxonomy" id="2138241"/>
    <lineage>
        <taxon>Eukaryota</taxon>
        <taxon>Metazoa</taxon>
        <taxon>Ecdysozoa</taxon>
        <taxon>Nematoda</taxon>
        <taxon>Chromadorea</taxon>
        <taxon>Rhabditida</taxon>
        <taxon>Rhabditina</taxon>
        <taxon>Rhabditomorpha</taxon>
        <taxon>Rhabditoidea</taxon>
        <taxon>Rhabditidae</taxon>
        <taxon>Mesorhabditinae</taxon>
        <taxon>Mesorhabditis</taxon>
    </lineage>
</organism>
<dbReference type="InterPro" id="IPR035965">
    <property type="entry name" value="PAS-like_dom_sf"/>
</dbReference>
<dbReference type="AlphaFoldDB" id="A0AAF3FN01"/>
<dbReference type="GO" id="GO:0005634">
    <property type="term" value="C:nucleus"/>
    <property type="evidence" value="ECO:0007669"/>
    <property type="project" value="UniProtKB-SubCell"/>
</dbReference>
<sequence length="306" mass="35057">MAQQRRLLENREFENLARGLPLSRTIAAEHIDKSTMVKLALSFIKLHQVIDFDKVKRYCYRNPTNFPLDSSEMLDILDGFLLVLSESGDVLYISETVSVFMGLSQVEMSGTAFRLYIHPEDFVLYQWAFTTSKDDGQPIAFNLRIMSSLTKRANRETAKASPGFKVVRLELRCTNGCTLLYITPLPQLVLSTVTLPSYSMCIILNLDFTINTINPKLEELLLSPYFPQEISLKGESLYKLIHIDDVEIVKRAHFDAFYLRSHRTSYFRLIQRGTGLDTNVQATAFRYTSQTLRNNTDSITMIILIL</sequence>
<dbReference type="Proteomes" id="UP000887575">
    <property type="component" value="Unassembled WGS sequence"/>
</dbReference>
<dbReference type="GO" id="GO:0046983">
    <property type="term" value="F:protein dimerization activity"/>
    <property type="evidence" value="ECO:0007669"/>
    <property type="project" value="InterPro"/>
</dbReference>
<dbReference type="GO" id="GO:0000977">
    <property type="term" value="F:RNA polymerase II transcription regulatory region sequence-specific DNA binding"/>
    <property type="evidence" value="ECO:0007669"/>
    <property type="project" value="TreeGrafter"/>
</dbReference>
<evidence type="ECO:0000313" key="7">
    <source>
        <dbReference type="Proteomes" id="UP000887575"/>
    </source>
</evidence>
<keyword evidence="7" id="KW-1185">Reference proteome</keyword>
<feature type="domain" description="BHLH" evidence="6">
    <location>
        <begin position="1"/>
        <end position="47"/>
    </location>
</feature>
<keyword evidence="4" id="KW-0539">Nucleus</keyword>
<accession>A0AAF3FN01</accession>
<reference evidence="8" key="1">
    <citation type="submission" date="2024-02" db="UniProtKB">
        <authorList>
            <consortium name="WormBaseParasite"/>
        </authorList>
    </citation>
    <scope>IDENTIFICATION</scope>
</reference>
<feature type="domain" description="PAS" evidence="5">
    <location>
        <begin position="72"/>
        <end position="121"/>
    </location>
</feature>
<dbReference type="SMART" id="SM00091">
    <property type="entry name" value="PAS"/>
    <property type="match status" value="2"/>
</dbReference>
<evidence type="ECO:0000313" key="8">
    <source>
        <dbReference type="WBParaSite" id="MBELARI_LOCUS7470"/>
    </source>
</evidence>
<dbReference type="CDD" id="cd00130">
    <property type="entry name" value="PAS"/>
    <property type="match status" value="1"/>
</dbReference>